<proteinExistence type="predicted"/>
<evidence type="ECO:0000313" key="1">
    <source>
        <dbReference type="EMBL" id="KAL0059877.1"/>
    </source>
</evidence>
<comment type="caution">
    <text evidence="1">The sequence shown here is derived from an EMBL/GenBank/DDBJ whole genome shotgun (WGS) entry which is preliminary data.</text>
</comment>
<accession>A0ABR2ZHD8</accession>
<sequence>MTDGISVPLDIVKDIMQHLWLSPLSIRDRAKVIKSSHLVSKRWAALFCEIESRDVFIISPSHAKTFVSLLLGKTYFLNSYAHGLLCRSITFQHARESILPSPSMHRGLPMIYDINTVLYHISHSTSPFQLPHLRRISVELENYLMESFFVPNTFRFFPLQVTDLELVFRYSADTSPSLLHAIRVAPTGRRYPAPVRGSLPNISRLRLMGSSGDVLRVMGEACSNLRWSGIEQDQVCTDLSGASSLHSGPAHELAQ</sequence>
<dbReference type="Proteomes" id="UP001437256">
    <property type="component" value="Unassembled WGS sequence"/>
</dbReference>
<gene>
    <name evidence="1" type="ORF">AAF712_013359</name>
</gene>
<organism evidence="1 2">
    <name type="scientific">Marasmius tenuissimus</name>
    <dbReference type="NCBI Taxonomy" id="585030"/>
    <lineage>
        <taxon>Eukaryota</taxon>
        <taxon>Fungi</taxon>
        <taxon>Dikarya</taxon>
        <taxon>Basidiomycota</taxon>
        <taxon>Agaricomycotina</taxon>
        <taxon>Agaricomycetes</taxon>
        <taxon>Agaricomycetidae</taxon>
        <taxon>Agaricales</taxon>
        <taxon>Marasmiineae</taxon>
        <taxon>Marasmiaceae</taxon>
        <taxon>Marasmius</taxon>
    </lineage>
</organism>
<name>A0ABR2ZHD8_9AGAR</name>
<evidence type="ECO:0000313" key="2">
    <source>
        <dbReference type="Proteomes" id="UP001437256"/>
    </source>
</evidence>
<dbReference type="EMBL" id="JBBXMP010000202">
    <property type="protein sequence ID" value="KAL0059877.1"/>
    <property type="molecule type" value="Genomic_DNA"/>
</dbReference>
<reference evidence="1 2" key="1">
    <citation type="submission" date="2024-05" db="EMBL/GenBank/DDBJ databases">
        <title>A draft genome resource for the thread blight pathogen Marasmius tenuissimus strain MS-2.</title>
        <authorList>
            <person name="Yulfo-Soto G.E."/>
            <person name="Baruah I.K."/>
            <person name="Amoako-Attah I."/>
            <person name="Bukari Y."/>
            <person name="Meinhardt L.W."/>
            <person name="Bailey B.A."/>
            <person name="Cohen S.P."/>
        </authorList>
    </citation>
    <scope>NUCLEOTIDE SEQUENCE [LARGE SCALE GENOMIC DNA]</scope>
    <source>
        <strain evidence="1 2">MS-2</strain>
    </source>
</reference>
<keyword evidence="2" id="KW-1185">Reference proteome</keyword>
<evidence type="ECO:0008006" key="3">
    <source>
        <dbReference type="Google" id="ProtNLM"/>
    </source>
</evidence>
<protein>
    <recommendedName>
        <fullName evidence="3">F-box domain-containing protein</fullName>
    </recommendedName>
</protein>